<evidence type="ECO:0000256" key="2">
    <source>
        <dbReference type="ARBA" id="ARBA00006704"/>
    </source>
</evidence>
<gene>
    <name evidence="14 16" type="primary">atpE</name>
    <name evidence="16" type="ORF">E6C64_05270</name>
</gene>
<keyword evidence="3 14" id="KW-0813">Transport</keyword>
<evidence type="ECO:0000256" key="14">
    <source>
        <dbReference type="HAMAP-Rule" id="MF_01396"/>
    </source>
</evidence>
<dbReference type="GO" id="GO:0033177">
    <property type="term" value="C:proton-transporting two-sector ATPase complex, proton-transporting domain"/>
    <property type="evidence" value="ECO:0007669"/>
    <property type="project" value="InterPro"/>
</dbReference>
<keyword evidence="4 14" id="KW-1003">Cell membrane</keyword>
<evidence type="ECO:0000313" key="16">
    <source>
        <dbReference type="EMBL" id="THG31493.1"/>
    </source>
</evidence>
<dbReference type="CDD" id="cd18121">
    <property type="entry name" value="ATP-synt_Fo_c"/>
    <property type="match status" value="1"/>
</dbReference>
<protein>
    <recommendedName>
        <fullName evidence="14">ATP synthase subunit c</fullName>
    </recommendedName>
    <alternativeName>
        <fullName evidence="14">ATP synthase F(0) sector subunit c</fullName>
    </alternativeName>
    <alternativeName>
        <fullName evidence="14">F-type ATPase subunit c</fullName>
        <shortName evidence="14">F-ATPase subunit c</shortName>
    </alternativeName>
    <alternativeName>
        <fullName evidence="14">Lipid-binding protein</fullName>
    </alternativeName>
</protein>
<dbReference type="EMBL" id="SSSM01000003">
    <property type="protein sequence ID" value="THG31493.1"/>
    <property type="molecule type" value="Genomic_DNA"/>
</dbReference>
<evidence type="ECO:0000256" key="8">
    <source>
        <dbReference type="ARBA" id="ARBA00022989"/>
    </source>
</evidence>
<comment type="caution">
    <text evidence="16">The sequence shown here is derived from an EMBL/GenBank/DDBJ whole genome shotgun (WGS) entry which is preliminary data.</text>
</comment>
<dbReference type="PANTHER" id="PTHR10031:SF0">
    <property type="entry name" value="ATPASE PROTEIN 9"/>
    <property type="match status" value="1"/>
</dbReference>
<evidence type="ECO:0000256" key="13">
    <source>
        <dbReference type="ARBA" id="ARBA00025198"/>
    </source>
</evidence>
<evidence type="ECO:0000256" key="4">
    <source>
        <dbReference type="ARBA" id="ARBA00022475"/>
    </source>
</evidence>
<dbReference type="GO" id="GO:0045259">
    <property type="term" value="C:proton-transporting ATP synthase complex"/>
    <property type="evidence" value="ECO:0007669"/>
    <property type="project" value="UniProtKB-KW"/>
</dbReference>
<keyword evidence="8 14" id="KW-1133">Transmembrane helix</keyword>
<dbReference type="InterPro" id="IPR035921">
    <property type="entry name" value="F/V-ATP_Csub_sf"/>
</dbReference>
<evidence type="ECO:0000256" key="5">
    <source>
        <dbReference type="ARBA" id="ARBA00022547"/>
    </source>
</evidence>
<reference evidence="16 17" key="1">
    <citation type="submission" date="2019-04" db="EMBL/GenBank/DDBJ databases">
        <authorList>
            <person name="Jiang L."/>
        </authorList>
    </citation>
    <scope>NUCLEOTIDE SEQUENCE [LARGE SCALE GENOMIC DNA]</scope>
    <source>
        <strain evidence="16 17">YIM 131853</strain>
    </source>
</reference>
<dbReference type="HAMAP" id="MF_01396">
    <property type="entry name" value="ATP_synth_c_bact"/>
    <property type="match status" value="1"/>
</dbReference>
<evidence type="ECO:0000259" key="15">
    <source>
        <dbReference type="Pfam" id="PF00137"/>
    </source>
</evidence>
<dbReference type="InterPro" id="IPR000454">
    <property type="entry name" value="ATP_synth_F0_csu"/>
</dbReference>
<evidence type="ECO:0000256" key="11">
    <source>
        <dbReference type="ARBA" id="ARBA00023136"/>
    </source>
</evidence>
<keyword evidence="12 14" id="KW-0066">ATP synthesis</keyword>
<sequence>MDYAELTGSIAPVAYGLATIGPAIGVGIVVGKTVESVARQPELQGRLTGLMFLGIAFTEALAFIAIAVAFIPFPS</sequence>
<evidence type="ECO:0000313" key="17">
    <source>
        <dbReference type="Proteomes" id="UP000309133"/>
    </source>
</evidence>
<dbReference type="SUPFAM" id="SSF81333">
    <property type="entry name" value="F1F0 ATP synthase subunit C"/>
    <property type="match status" value="1"/>
</dbReference>
<dbReference type="AlphaFoldDB" id="A0A4S4FLZ3"/>
<evidence type="ECO:0000256" key="1">
    <source>
        <dbReference type="ARBA" id="ARBA00004651"/>
    </source>
</evidence>
<dbReference type="GO" id="GO:0008289">
    <property type="term" value="F:lipid binding"/>
    <property type="evidence" value="ECO:0007669"/>
    <property type="project" value="UniProtKB-KW"/>
</dbReference>
<organism evidence="16 17">
    <name type="scientific">Naasia lichenicola</name>
    <dbReference type="NCBI Taxonomy" id="2565933"/>
    <lineage>
        <taxon>Bacteria</taxon>
        <taxon>Bacillati</taxon>
        <taxon>Actinomycetota</taxon>
        <taxon>Actinomycetes</taxon>
        <taxon>Micrococcales</taxon>
        <taxon>Microbacteriaceae</taxon>
        <taxon>Naasia</taxon>
    </lineage>
</organism>
<feature type="transmembrane region" description="Helical" evidence="14">
    <location>
        <begin position="12"/>
        <end position="30"/>
    </location>
</feature>
<dbReference type="NCBIfam" id="TIGR01260">
    <property type="entry name" value="ATP_synt_c"/>
    <property type="match status" value="1"/>
</dbReference>
<evidence type="ECO:0000256" key="10">
    <source>
        <dbReference type="ARBA" id="ARBA00023121"/>
    </source>
</evidence>
<comment type="function">
    <text evidence="13 14">F(1)F(0) ATP synthase produces ATP from ADP in the presence of a proton or sodium gradient. F-type ATPases consist of two structural domains, F(1) containing the extramembraneous catalytic core and F(0) containing the membrane proton channel, linked together by a central stalk and a peripheral stalk. During catalysis, ATP synthesis in the catalytic domain of F(1) is coupled via a rotary mechanism of the central stalk subunits to proton translocation.</text>
</comment>
<keyword evidence="17" id="KW-1185">Reference proteome</keyword>
<keyword evidence="6 14" id="KW-0812">Transmembrane</keyword>
<keyword evidence="10 14" id="KW-0446">Lipid-binding</keyword>
<evidence type="ECO:0000256" key="9">
    <source>
        <dbReference type="ARBA" id="ARBA00023065"/>
    </source>
</evidence>
<dbReference type="InterPro" id="IPR002379">
    <property type="entry name" value="ATPase_proteolipid_c-like_dom"/>
</dbReference>
<dbReference type="FunFam" id="1.20.20.10:FF:000002">
    <property type="entry name" value="ATP synthase subunit c"/>
    <property type="match status" value="1"/>
</dbReference>
<feature type="site" description="Reversibly protonated during proton transport" evidence="14">
    <location>
        <position position="59"/>
    </location>
</feature>
<keyword evidence="5 14" id="KW-0138">CF(0)</keyword>
<dbReference type="Pfam" id="PF00137">
    <property type="entry name" value="ATP-synt_C"/>
    <property type="match status" value="1"/>
</dbReference>
<dbReference type="InterPro" id="IPR038662">
    <property type="entry name" value="ATP_synth_F0_csu_sf"/>
</dbReference>
<keyword evidence="11 14" id="KW-0472">Membrane</keyword>
<feature type="transmembrane region" description="Helical" evidence="14">
    <location>
        <begin position="50"/>
        <end position="73"/>
    </location>
</feature>
<evidence type="ECO:0000256" key="7">
    <source>
        <dbReference type="ARBA" id="ARBA00022781"/>
    </source>
</evidence>
<keyword evidence="9 14" id="KW-0406">Ion transport</keyword>
<comment type="subcellular location">
    <subcellularLocation>
        <location evidence="1 14">Cell membrane</location>
        <topology evidence="1 14">Multi-pass membrane protein</topology>
    </subcellularLocation>
</comment>
<dbReference type="GO" id="GO:0005886">
    <property type="term" value="C:plasma membrane"/>
    <property type="evidence" value="ECO:0007669"/>
    <property type="project" value="UniProtKB-SubCell"/>
</dbReference>
<dbReference type="PRINTS" id="PR00124">
    <property type="entry name" value="ATPASEC"/>
</dbReference>
<evidence type="ECO:0000256" key="6">
    <source>
        <dbReference type="ARBA" id="ARBA00022692"/>
    </source>
</evidence>
<dbReference type="Gene3D" id="1.20.20.10">
    <property type="entry name" value="F1F0 ATP synthase subunit C"/>
    <property type="match status" value="1"/>
</dbReference>
<proteinExistence type="inferred from homology"/>
<evidence type="ECO:0000256" key="12">
    <source>
        <dbReference type="ARBA" id="ARBA00023310"/>
    </source>
</evidence>
<dbReference type="Proteomes" id="UP000309133">
    <property type="component" value="Unassembled WGS sequence"/>
</dbReference>
<dbReference type="PANTHER" id="PTHR10031">
    <property type="entry name" value="ATP SYNTHASE LIPID-BINDING PROTEIN, MITOCHONDRIAL"/>
    <property type="match status" value="1"/>
</dbReference>
<dbReference type="InterPro" id="IPR020537">
    <property type="entry name" value="ATP_synth_F0_csu_DDCD_BS"/>
</dbReference>
<dbReference type="PROSITE" id="PS00605">
    <property type="entry name" value="ATPASE_C"/>
    <property type="match status" value="1"/>
</dbReference>
<dbReference type="RefSeq" id="WP_136426613.1">
    <property type="nucleotide sequence ID" value="NZ_SSSM01000003.1"/>
</dbReference>
<feature type="domain" description="V-ATPase proteolipid subunit C-like" evidence="15">
    <location>
        <begin position="13"/>
        <end position="71"/>
    </location>
</feature>
<accession>A0A4S4FLZ3</accession>
<dbReference type="GO" id="GO:0046933">
    <property type="term" value="F:proton-transporting ATP synthase activity, rotational mechanism"/>
    <property type="evidence" value="ECO:0007669"/>
    <property type="project" value="UniProtKB-UniRule"/>
</dbReference>
<dbReference type="InterPro" id="IPR005953">
    <property type="entry name" value="ATP_synth_csu_bac/chlpt"/>
</dbReference>
<evidence type="ECO:0000256" key="3">
    <source>
        <dbReference type="ARBA" id="ARBA00022448"/>
    </source>
</evidence>
<name>A0A4S4FLZ3_9MICO</name>
<comment type="function">
    <text evidence="14">Key component of the F(0) channel; it plays a direct role in translocation across the membrane. A homomeric c-ring of between 10-14 subunits forms the central stalk rotor element with the F(1) delta and epsilon subunits.</text>
</comment>
<keyword evidence="7 14" id="KW-0375">Hydrogen ion transport</keyword>
<comment type="similarity">
    <text evidence="2 14">Belongs to the ATPase C chain family.</text>
</comment>